<dbReference type="OrthoDB" id="5138418at2759"/>
<feature type="compositionally biased region" description="Low complexity" evidence="1">
    <location>
        <begin position="356"/>
        <end position="378"/>
    </location>
</feature>
<feature type="region of interest" description="Disordered" evidence="1">
    <location>
        <begin position="61"/>
        <end position="105"/>
    </location>
</feature>
<feature type="compositionally biased region" description="Polar residues" evidence="1">
    <location>
        <begin position="345"/>
        <end position="355"/>
    </location>
</feature>
<feature type="region of interest" description="Disordered" evidence="1">
    <location>
        <begin position="403"/>
        <end position="430"/>
    </location>
</feature>
<evidence type="ECO:0000256" key="1">
    <source>
        <dbReference type="SAM" id="MobiDB-lite"/>
    </source>
</evidence>
<proteinExistence type="predicted"/>
<feature type="compositionally biased region" description="Polar residues" evidence="1">
    <location>
        <begin position="80"/>
        <end position="99"/>
    </location>
</feature>
<feature type="region of interest" description="Disordered" evidence="1">
    <location>
        <begin position="290"/>
        <end position="378"/>
    </location>
</feature>
<accession>A0A3E2HCP0</accession>
<evidence type="ECO:0000313" key="3">
    <source>
        <dbReference type="Proteomes" id="UP000258309"/>
    </source>
</evidence>
<organism evidence="2 3">
    <name type="scientific">Scytalidium lignicola</name>
    <name type="common">Hyphomycete</name>
    <dbReference type="NCBI Taxonomy" id="5539"/>
    <lineage>
        <taxon>Eukaryota</taxon>
        <taxon>Fungi</taxon>
        <taxon>Dikarya</taxon>
        <taxon>Ascomycota</taxon>
        <taxon>Pezizomycotina</taxon>
        <taxon>Leotiomycetes</taxon>
        <taxon>Leotiomycetes incertae sedis</taxon>
        <taxon>Scytalidium</taxon>
    </lineage>
</organism>
<name>A0A3E2HCP0_SCYLI</name>
<evidence type="ECO:0000313" key="2">
    <source>
        <dbReference type="EMBL" id="RFU31117.1"/>
    </source>
</evidence>
<gene>
    <name evidence="2" type="ORF">B7463_g5226</name>
</gene>
<dbReference type="AlphaFoldDB" id="A0A3E2HCP0"/>
<dbReference type="Proteomes" id="UP000258309">
    <property type="component" value="Unassembled WGS sequence"/>
</dbReference>
<feature type="compositionally biased region" description="Low complexity" evidence="1">
    <location>
        <begin position="420"/>
        <end position="430"/>
    </location>
</feature>
<feature type="compositionally biased region" description="Polar residues" evidence="1">
    <location>
        <begin position="61"/>
        <end position="72"/>
    </location>
</feature>
<protein>
    <submittedName>
        <fullName evidence="2">Uncharacterized protein</fullName>
    </submittedName>
</protein>
<feature type="non-terminal residue" evidence="2">
    <location>
        <position position="1"/>
    </location>
</feature>
<comment type="caution">
    <text evidence="2">The sequence shown here is derived from an EMBL/GenBank/DDBJ whole genome shotgun (WGS) entry which is preliminary data.</text>
</comment>
<sequence length="515" mass="55257">MMTSPSRSSIPGAFRLDTFQDRGALPRLSGAKSHIFQPPHTPSASASSSLYLTHSMGSLISDSTTDGRSSNTGRKRNHTDYSNESYATPGSITTATNGSGEEWGMNSMSMELDSPMPFVNTRYRLAGGMDTPTLAEAAAVERDLRGSEYADGHYRTELGGRVGGGFGEHSSGSLLDEIPRDGNGRSRIPVMRQQSSEGWSKVALDIVGGVVGKVWEFCKSSAFPFRGFHAGGGRGYDVKPSSSDVDISATTVPGDSFWGSEKLPCYPGMGALEREATVVPGMFPEERFTNDYIHRPETPLDDTPARAPKRRQVSNPTDEITKNWVVVPPSAPSPKLISHSRLPQPRQTTSRYSLPTASSASRRSTPARPASRAGSAISISVGTRRVGLTSRVSHAGSPALQSYRGASFAPARSPTTAQGRSRSSTLTSPSLRAAATSGTAAAAGINGSPASIEAQKWAAMKRKQEREADESIRRLDAQLKAMIREGKEALGTKIEVEMEEDDIEDNQPGIRKWDF</sequence>
<keyword evidence="3" id="KW-1185">Reference proteome</keyword>
<dbReference type="OMA" id="GAFKGFY"/>
<dbReference type="EMBL" id="NCSJ02000083">
    <property type="protein sequence ID" value="RFU31117.1"/>
    <property type="molecule type" value="Genomic_DNA"/>
</dbReference>
<dbReference type="STRING" id="5539.A0A3E2HCP0"/>
<feature type="non-terminal residue" evidence="2">
    <location>
        <position position="515"/>
    </location>
</feature>
<reference evidence="2 3" key="1">
    <citation type="submission" date="2018-05" db="EMBL/GenBank/DDBJ databases">
        <title>Draft genome sequence of Scytalidium lignicola DSM 105466, a ubiquitous saprotrophic fungus.</title>
        <authorList>
            <person name="Buettner E."/>
            <person name="Gebauer A.M."/>
            <person name="Hofrichter M."/>
            <person name="Liers C."/>
            <person name="Kellner H."/>
        </authorList>
    </citation>
    <scope>NUCLEOTIDE SEQUENCE [LARGE SCALE GENOMIC DNA]</scope>
    <source>
        <strain evidence="2 3">DSM 105466</strain>
    </source>
</reference>